<proteinExistence type="predicted"/>
<dbReference type="AlphaFoldDB" id="A0AAV6V000"/>
<comment type="caution">
    <text evidence="2">The sequence shown here is derived from an EMBL/GenBank/DDBJ whole genome shotgun (WGS) entry which is preliminary data.</text>
</comment>
<sequence length="77" mass="8680">MIPHSYHTHSQTNIAFSIHPATHTTSLIIKYHYAKKRTKTPKTPAKTNAPKVLPKQNLETPPSTVDSSDVRRMRSGM</sequence>
<dbReference type="EMBL" id="JAFNEN010000202">
    <property type="protein sequence ID" value="KAG8189832.1"/>
    <property type="molecule type" value="Genomic_DNA"/>
</dbReference>
<reference evidence="2 3" key="1">
    <citation type="journal article" date="2022" name="Nat. Ecol. Evol.">
        <title>A masculinizing supergene underlies an exaggerated male reproductive morph in a spider.</title>
        <authorList>
            <person name="Hendrickx F."/>
            <person name="De Corte Z."/>
            <person name="Sonet G."/>
            <person name="Van Belleghem S.M."/>
            <person name="Kostlbacher S."/>
            <person name="Vangestel C."/>
        </authorList>
    </citation>
    <scope>NUCLEOTIDE SEQUENCE [LARGE SCALE GENOMIC DNA]</scope>
    <source>
        <strain evidence="2">W744_W776</strain>
    </source>
</reference>
<feature type="compositionally biased region" description="Polar residues" evidence="1">
    <location>
        <begin position="57"/>
        <end position="67"/>
    </location>
</feature>
<name>A0AAV6V000_9ARAC</name>
<feature type="region of interest" description="Disordered" evidence="1">
    <location>
        <begin position="36"/>
        <end position="77"/>
    </location>
</feature>
<dbReference type="Proteomes" id="UP000827092">
    <property type="component" value="Unassembled WGS sequence"/>
</dbReference>
<evidence type="ECO:0000313" key="2">
    <source>
        <dbReference type="EMBL" id="KAG8189832.1"/>
    </source>
</evidence>
<evidence type="ECO:0000256" key="1">
    <source>
        <dbReference type="SAM" id="MobiDB-lite"/>
    </source>
</evidence>
<organism evidence="2 3">
    <name type="scientific">Oedothorax gibbosus</name>
    <dbReference type="NCBI Taxonomy" id="931172"/>
    <lineage>
        <taxon>Eukaryota</taxon>
        <taxon>Metazoa</taxon>
        <taxon>Ecdysozoa</taxon>
        <taxon>Arthropoda</taxon>
        <taxon>Chelicerata</taxon>
        <taxon>Arachnida</taxon>
        <taxon>Araneae</taxon>
        <taxon>Araneomorphae</taxon>
        <taxon>Entelegynae</taxon>
        <taxon>Araneoidea</taxon>
        <taxon>Linyphiidae</taxon>
        <taxon>Erigoninae</taxon>
        <taxon>Oedothorax</taxon>
    </lineage>
</organism>
<protein>
    <submittedName>
        <fullName evidence="2">Uncharacterized protein</fullName>
    </submittedName>
</protein>
<gene>
    <name evidence="2" type="ORF">JTE90_026133</name>
</gene>
<feature type="compositionally biased region" description="Low complexity" evidence="1">
    <location>
        <begin position="41"/>
        <end position="51"/>
    </location>
</feature>
<evidence type="ECO:0000313" key="3">
    <source>
        <dbReference type="Proteomes" id="UP000827092"/>
    </source>
</evidence>
<accession>A0AAV6V000</accession>
<keyword evidence="3" id="KW-1185">Reference proteome</keyword>
<feature type="compositionally biased region" description="Basic and acidic residues" evidence="1">
    <location>
        <begin position="68"/>
        <end position="77"/>
    </location>
</feature>